<dbReference type="InterPro" id="IPR016162">
    <property type="entry name" value="Ald_DH_N"/>
</dbReference>
<keyword evidence="9" id="KW-1133">Transmembrane helix</keyword>
<keyword evidence="4" id="KW-0520">NAD</keyword>
<feature type="domain" description="Aldehyde dehydrogenase" evidence="10">
    <location>
        <begin position="48"/>
        <end position="457"/>
    </location>
</feature>
<keyword evidence="12" id="KW-1185">Reference proteome</keyword>
<sequence length="541" mass="59620">MVFGRRVDTVVTSYTQDDLPPFTATPEAEIPVLHDRVIHKFNTHTTRLLAYRVKQLRQLYWGIKDAEPLLTSALQLDLGKSAFETYISEVGWCLNDILFMLKNVEKWMRDESAPDQSLTNKLMRPMIRKDPLGAVLIIGTWNFPINLTLGPLIGAIAAGCTAVVKPSEVSTNCSRVMQYIIENSLDPEAYQVVQGGIPETTAALKLKWDKIFYTGNAAVAKIISKAAAEHLTPVTLELGGKNPAIVSKNADTRLAARRLLWAKLFNAGQICISHNYTMVDKEVLPAFIHHLGEALQEFQPKGAKGNADYSRMVSSKQFQRVKAMLDNTRGNILFGGNTDEKELFIEPTVIQVDSPQDSLLVDESFGPLIPILPVENLDEAIRLANEIHATPLALYTFGTKAENARVLSQTRSGGASMNDSLFHASLPTLAFGGVGDSGSGAYRGKASFDTFTHCRSVTTTPGWMEGMLSVRYPPYTDKKLKQMKGMQDLVPDFDREGNAKNGGMVWWVFGLGSKGWSGAGLRWAVLMGVVAVLVRVRMSRL</sequence>
<dbReference type="FunFam" id="3.40.605.10:FF:000004">
    <property type="entry name" value="Aldehyde dehydrogenase"/>
    <property type="match status" value="1"/>
</dbReference>
<evidence type="ECO:0000256" key="3">
    <source>
        <dbReference type="ARBA" id="ARBA00023002"/>
    </source>
</evidence>
<protein>
    <recommendedName>
        <fullName evidence="5">Aldehyde dehydrogenase</fullName>
    </recommendedName>
</protein>
<keyword evidence="9" id="KW-0812">Transmembrane</keyword>
<dbReference type="Proteomes" id="UP001274830">
    <property type="component" value="Unassembled WGS sequence"/>
</dbReference>
<evidence type="ECO:0000256" key="1">
    <source>
        <dbReference type="ARBA" id="ARBA00009986"/>
    </source>
</evidence>
<evidence type="ECO:0000256" key="5">
    <source>
        <dbReference type="PIRNR" id="PIRNR036492"/>
    </source>
</evidence>
<dbReference type="RefSeq" id="XP_064698925.1">
    <property type="nucleotide sequence ID" value="XM_064833964.1"/>
</dbReference>
<organism evidence="11 12">
    <name type="scientific">Recurvomyces mirabilis</name>
    <dbReference type="NCBI Taxonomy" id="574656"/>
    <lineage>
        <taxon>Eukaryota</taxon>
        <taxon>Fungi</taxon>
        <taxon>Dikarya</taxon>
        <taxon>Ascomycota</taxon>
        <taxon>Pezizomycotina</taxon>
        <taxon>Dothideomycetes</taxon>
        <taxon>Dothideomycetidae</taxon>
        <taxon>Mycosphaerellales</taxon>
        <taxon>Teratosphaeriaceae</taxon>
        <taxon>Recurvomyces</taxon>
    </lineage>
</organism>
<dbReference type="GO" id="GO:0016117">
    <property type="term" value="P:carotenoid biosynthetic process"/>
    <property type="evidence" value="ECO:0007669"/>
    <property type="project" value="UniProtKB-KW"/>
</dbReference>
<evidence type="ECO:0000256" key="8">
    <source>
        <dbReference type="RuleBase" id="RU003345"/>
    </source>
</evidence>
<dbReference type="InterPro" id="IPR029510">
    <property type="entry name" value="Ald_DH_CS_GLU"/>
</dbReference>
<feature type="active site" evidence="6">
    <location>
        <position position="271"/>
    </location>
</feature>
<dbReference type="GeneID" id="89958493"/>
<dbReference type="GO" id="GO:0006081">
    <property type="term" value="P:aldehyde metabolic process"/>
    <property type="evidence" value="ECO:0007669"/>
    <property type="project" value="InterPro"/>
</dbReference>
<keyword evidence="2" id="KW-0125">Carotenoid biosynthesis</keyword>
<dbReference type="InterPro" id="IPR016163">
    <property type="entry name" value="Ald_DH_C"/>
</dbReference>
<comment type="similarity">
    <text evidence="1 5 8">Belongs to the aldehyde dehydrogenase family.</text>
</comment>
<gene>
    <name evidence="11" type="primary">HFD1</name>
    <name evidence="11" type="ORF">LTR78_001480</name>
</gene>
<dbReference type="CDD" id="cd07135">
    <property type="entry name" value="ALDH_F14-YMR110C"/>
    <property type="match status" value="1"/>
</dbReference>
<evidence type="ECO:0000259" key="10">
    <source>
        <dbReference type="Pfam" id="PF00171"/>
    </source>
</evidence>
<dbReference type="InterPro" id="IPR012394">
    <property type="entry name" value="Aldehyde_DH_NAD(P)"/>
</dbReference>
<evidence type="ECO:0000256" key="4">
    <source>
        <dbReference type="ARBA" id="ARBA00023027"/>
    </source>
</evidence>
<accession>A0AAE0WVG0</accession>
<keyword evidence="9" id="KW-0472">Membrane</keyword>
<dbReference type="PANTHER" id="PTHR43570">
    <property type="entry name" value="ALDEHYDE DEHYDROGENASE"/>
    <property type="match status" value="1"/>
</dbReference>
<evidence type="ECO:0000313" key="12">
    <source>
        <dbReference type="Proteomes" id="UP001274830"/>
    </source>
</evidence>
<dbReference type="Pfam" id="PF00171">
    <property type="entry name" value="Aldedh"/>
    <property type="match status" value="1"/>
</dbReference>
<dbReference type="Gene3D" id="3.40.309.10">
    <property type="entry name" value="Aldehyde Dehydrogenase, Chain A, domain 2"/>
    <property type="match status" value="1"/>
</dbReference>
<dbReference type="GO" id="GO:0005737">
    <property type="term" value="C:cytoplasm"/>
    <property type="evidence" value="ECO:0007669"/>
    <property type="project" value="TreeGrafter"/>
</dbReference>
<evidence type="ECO:0000313" key="11">
    <source>
        <dbReference type="EMBL" id="KAK3679027.1"/>
    </source>
</evidence>
<dbReference type="Gene3D" id="3.40.605.10">
    <property type="entry name" value="Aldehyde Dehydrogenase, Chain A, domain 1"/>
    <property type="match status" value="1"/>
</dbReference>
<dbReference type="PROSITE" id="PS00687">
    <property type="entry name" value="ALDEHYDE_DEHYDR_GLU"/>
    <property type="match status" value="1"/>
</dbReference>
<dbReference type="GO" id="GO:0004029">
    <property type="term" value="F:aldehyde dehydrogenase (NAD+) activity"/>
    <property type="evidence" value="ECO:0007669"/>
    <property type="project" value="TreeGrafter"/>
</dbReference>
<dbReference type="InterPro" id="IPR016161">
    <property type="entry name" value="Ald_DH/histidinol_DH"/>
</dbReference>
<evidence type="ECO:0000256" key="6">
    <source>
        <dbReference type="PIRSR" id="PIRSR036492-1"/>
    </source>
</evidence>
<dbReference type="SUPFAM" id="SSF53720">
    <property type="entry name" value="ALDH-like"/>
    <property type="match status" value="1"/>
</dbReference>
<dbReference type="FunFam" id="3.40.309.10:FF:000025">
    <property type="entry name" value="Aldehyde dehydrogenase"/>
    <property type="match status" value="1"/>
</dbReference>
<feature type="active site" evidence="6 7">
    <location>
        <position position="237"/>
    </location>
</feature>
<reference evidence="11" key="1">
    <citation type="submission" date="2023-07" db="EMBL/GenBank/DDBJ databases">
        <title>Black Yeasts Isolated from many extreme environments.</title>
        <authorList>
            <person name="Coleine C."/>
            <person name="Stajich J.E."/>
            <person name="Selbmann L."/>
        </authorList>
    </citation>
    <scope>NUCLEOTIDE SEQUENCE</scope>
    <source>
        <strain evidence="11">CCFEE 5485</strain>
    </source>
</reference>
<proteinExistence type="inferred from homology"/>
<comment type="caution">
    <text evidence="11">The sequence shown here is derived from an EMBL/GenBank/DDBJ whole genome shotgun (WGS) entry which is preliminary data.</text>
</comment>
<dbReference type="PIRSF" id="PIRSF036492">
    <property type="entry name" value="ALDH"/>
    <property type="match status" value="1"/>
</dbReference>
<dbReference type="EMBL" id="JAUTXT010000003">
    <property type="protein sequence ID" value="KAK3679027.1"/>
    <property type="molecule type" value="Genomic_DNA"/>
</dbReference>
<keyword evidence="3 5" id="KW-0560">Oxidoreductase</keyword>
<evidence type="ECO:0000256" key="2">
    <source>
        <dbReference type="ARBA" id="ARBA00022746"/>
    </source>
</evidence>
<dbReference type="InterPro" id="IPR015590">
    <property type="entry name" value="Aldehyde_DH_dom"/>
</dbReference>
<feature type="transmembrane region" description="Helical" evidence="9">
    <location>
        <begin position="520"/>
        <end position="538"/>
    </location>
</feature>
<dbReference type="PANTHER" id="PTHR43570:SF11">
    <property type="entry name" value="ALDEHYDE DEHYDROGENASE"/>
    <property type="match status" value="1"/>
</dbReference>
<evidence type="ECO:0000256" key="9">
    <source>
        <dbReference type="SAM" id="Phobius"/>
    </source>
</evidence>
<dbReference type="AlphaFoldDB" id="A0AAE0WVG0"/>
<name>A0AAE0WVG0_9PEZI</name>
<evidence type="ECO:0000256" key="7">
    <source>
        <dbReference type="PROSITE-ProRule" id="PRU10007"/>
    </source>
</evidence>